<name>A0A427AJS5_ENSVE</name>
<dbReference type="EMBL" id="AMZH03002190">
    <property type="protein sequence ID" value="RRT76450.1"/>
    <property type="molecule type" value="Genomic_DNA"/>
</dbReference>
<dbReference type="AlphaFoldDB" id="A0A427AJS5"/>
<organism evidence="1 2">
    <name type="scientific">Ensete ventricosum</name>
    <name type="common">Abyssinian banana</name>
    <name type="synonym">Musa ensete</name>
    <dbReference type="NCBI Taxonomy" id="4639"/>
    <lineage>
        <taxon>Eukaryota</taxon>
        <taxon>Viridiplantae</taxon>
        <taxon>Streptophyta</taxon>
        <taxon>Embryophyta</taxon>
        <taxon>Tracheophyta</taxon>
        <taxon>Spermatophyta</taxon>
        <taxon>Magnoliopsida</taxon>
        <taxon>Liliopsida</taxon>
        <taxon>Zingiberales</taxon>
        <taxon>Musaceae</taxon>
        <taxon>Ensete</taxon>
    </lineage>
</organism>
<accession>A0A427AJS5</accession>
<evidence type="ECO:0000313" key="1">
    <source>
        <dbReference type="EMBL" id="RRT76450.1"/>
    </source>
</evidence>
<reference evidence="1 2" key="1">
    <citation type="journal article" date="2014" name="Agronomy (Basel)">
        <title>A Draft Genome Sequence for Ensete ventricosum, the Drought-Tolerant Tree Against Hunger.</title>
        <authorList>
            <person name="Harrison J."/>
            <person name="Moore K.A."/>
            <person name="Paszkiewicz K."/>
            <person name="Jones T."/>
            <person name="Grant M."/>
            <person name="Ambacheew D."/>
            <person name="Muzemil S."/>
            <person name="Studholme D.J."/>
        </authorList>
    </citation>
    <scope>NUCLEOTIDE SEQUENCE [LARGE SCALE GENOMIC DNA]</scope>
</reference>
<evidence type="ECO:0000313" key="2">
    <source>
        <dbReference type="Proteomes" id="UP000287651"/>
    </source>
</evidence>
<protein>
    <submittedName>
        <fullName evidence="1">Uncharacterized protein</fullName>
    </submittedName>
</protein>
<gene>
    <name evidence="1" type="ORF">B296_00016594</name>
</gene>
<sequence>MKKCNDHKLFARSRFDRFFGHRLEISKYRTFPLYFPWEVIRARFREKKQWS</sequence>
<comment type="caution">
    <text evidence="1">The sequence shown here is derived from an EMBL/GenBank/DDBJ whole genome shotgun (WGS) entry which is preliminary data.</text>
</comment>
<proteinExistence type="predicted"/>
<dbReference type="Proteomes" id="UP000287651">
    <property type="component" value="Unassembled WGS sequence"/>
</dbReference>